<sequence>MARIQDDYLGWQSLPRELLDREVEYFRLTEADVAAIQTSSFTQRFHIALGVQLAFLRLTGCKLERLDVVPKPILQLLASQFGLRAPQIGSLKVLYRRRQTLWAQQAWVMDRLGFRSHERREELQLMEFLREACRGTSSTDRLLQAAFAWFYDRKLIIPAESAVRDLAVRAMKDMDHWIYMEIRKAVPEKQIEEWYRWLMEKRPDQNTMLAWLQEPPGKRTQDNFNEINSKIETLKAIGVADVDLSKVPRERAEIFFRTVQTYRPSQLRTMADTNRAMHIVCFLRAVLGRLTDVIIKQVADTTTNIYTRAMGAVRENQPNTITEYRRVIKSFVDLIKHGDITDPRVQSQLKDMANAQDTAGPKSRAEEVRTQITSGADPRPRKLLRKLLELDIQGPDGDSTLANLSKIGQLYEKSKYDLPKRKFDVPSVWDKDVNQEADREKAMHAFEFSVLSEIRRKLRAGACWIDTSGDHRNPDEMLISPELWKKAKRGHYDRLRLPLDSHEFLGPIKKLAEARVLEVAEKVKAGEIKIKNDKLVYPQVKADNLVGGKQKIARDHVIRALPEAQLPDVLLFVDQHTHFSSKLLGRPARTENELKLCYAGLLALGTDMGAAGVAKMIPGITEEQVANVVRTLQRETTLAKANQAVLLHYKKLPFAAASGDGTSAAADMMSMQSSPTLWNSRVDYRRRTASIGIYDHILDNRAYAYSQPHVLNNRQVGVAIQGVIMQTDVPIHLLAVDTHGYTDVGMGFAKGLGFDLCSRIRDMKDLDLTMPRGFDVPEVLKDVVTCGVNESFIHEQWDEFVRVCASMGNATCSAVTILERFGSAAKGNPTYLAAKHLGRLQRTIFLCDYLLNEDFRREINRLLTQVENSHRLKRAIFYGPLAPDKGRDKDEMIAISGALNLLANILQYWNAVHLEVAVEAVEKQGIQVNDAARASISPSRFRHLNLRGRFDFPISKYAGLLREHSGRTEAFR</sequence>
<organism evidence="7 8">
    <name type="scientific">Solimonas aquatica</name>
    <dbReference type="NCBI Taxonomy" id="489703"/>
    <lineage>
        <taxon>Bacteria</taxon>
        <taxon>Pseudomonadati</taxon>
        <taxon>Pseudomonadota</taxon>
        <taxon>Gammaproteobacteria</taxon>
        <taxon>Nevskiales</taxon>
        <taxon>Nevskiaceae</taxon>
        <taxon>Solimonas</taxon>
    </lineage>
</organism>
<evidence type="ECO:0000256" key="3">
    <source>
        <dbReference type="ARBA" id="ARBA00023125"/>
    </source>
</evidence>
<feature type="domain" description="Tn3 transposase DDE" evidence="5">
    <location>
        <begin position="568"/>
        <end position="950"/>
    </location>
</feature>
<keyword evidence="4" id="KW-0233">DNA recombination</keyword>
<dbReference type="Pfam" id="PF01526">
    <property type="entry name" value="DDE_Tnp_Tn3"/>
    <property type="match status" value="1"/>
</dbReference>
<dbReference type="InterPro" id="IPR047653">
    <property type="entry name" value="Tn3-like_transpos"/>
</dbReference>
<dbReference type="OrthoDB" id="5292689at2"/>
<proteinExistence type="inferred from homology"/>
<keyword evidence="3" id="KW-0238">DNA-binding</keyword>
<evidence type="ECO:0000313" key="7">
    <source>
        <dbReference type="EMBL" id="SEP71958.1"/>
    </source>
</evidence>
<evidence type="ECO:0000259" key="6">
    <source>
        <dbReference type="Pfam" id="PF13700"/>
    </source>
</evidence>
<gene>
    <name evidence="7" type="ORF">SAMN04488038_101282</name>
</gene>
<protein>
    <submittedName>
        <fullName evidence="7">Transposase and inactivated derivatives, TnpA family</fullName>
    </submittedName>
</protein>
<evidence type="ECO:0000256" key="2">
    <source>
        <dbReference type="ARBA" id="ARBA00022578"/>
    </source>
</evidence>
<reference evidence="8" key="1">
    <citation type="submission" date="2016-10" db="EMBL/GenBank/DDBJ databases">
        <authorList>
            <person name="Varghese N."/>
            <person name="Submissions S."/>
        </authorList>
    </citation>
    <scope>NUCLEOTIDE SEQUENCE [LARGE SCALE GENOMIC DNA]</scope>
    <source>
        <strain evidence="8">DSM 25927</strain>
    </source>
</reference>
<evidence type="ECO:0000313" key="8">
    <source>
        <dbReference type="Proteomes" id="UP000199233"/>
    </source>
</evidence>
<keyword evidence="8" id="KW-1185">Reference proteome</keyword>
<dbReference type="GO" id="GO:0006313">
    <property type="term" value="P:DNA transposition"/>
    <property type="evidence" value="ECO:0007669"/>
    <property type="project" value="InterPro"/>
</dbReference>
<evidence type="ECO:0000259" key="5">
    <source>
        <dbReference type="Pfam" id="PF01526"/>
    </source>
</evidence>
<dbReference type="EMBL" id="FOFS01000001">
    <property type="protein sequence ID" value="SEP71958.1"/>
    <property type="molecule type" value="Genomic_DNA"/>
</dbReference>
<dbReference type="RefSeq" id="WP_093280985.1">
    <property type="nucleotide sequence ID" value="NZ_FOFS01000001.1"/>
</dbReference>
<dbReference type="Proteomes" id="UP000199233">
    <property type="component" value="Unassembled WGS sequence"/>
</dbReference>
<dbReference type="InterPro" id="IPR025296">
    <property type="entry name" value="DUF4158"/>
</dbReference>
<evidence type="ECO:0000256" key="1">
    <source>
        <dbReference type="ARBA" id="ARBA00009402"/>
    </source>
</evidence>
<dbReference type="Pfam" id="PF13700">
    <property type="entry name" value="DUF4158"/>
    <property type="match status" value="1"/>
</dbReference>
<feature type="domain" description="DUF4158" evidence="6">
    <location>
        <begin position="23"/>
        <end position="169"/>
    </location>
</feature>
<keyword evidence="2" id="KW-0815">Transposition</keyword>
<dbReference type="NCBIfam" id="NF033527">
    <property type="entry name" value="transpos_Tn3"/>
    <property type="match status" value="1"/>
</dbReference>
<dbReference type="GO" id="GO:0004803">
    <property type="term" value="F:transposase activity"/>
    <property type="evidence" value="ECO:0007669"/>
    <property type="project" value="InterPro"/>
</dbReference>
<comment type="similarity">
    <text evidence="1">Belongs to the transposase 7 family.</text>
</comment>
<evidence type="ECO:0000256" key="4">
    <source>
        <dbReference type="ARBA" id="ARBA00023172"/>
    </source>
</evidence>
<name>A0A1H9A7K0_9GAMM</name>
<dbReference type="AlphaFoldDB" id="A0A1H9A7K0"/>
<dbReference type="InterPro" id="IPR002513">
    <property type="entry name" value="Tn3_Tnp_DDE_dom"/>
</dbReference>
<accession>A0A1H9A7K0</accession>
<dbReference type="GO" id="GO:0003677">
    <property type="term" value="F:DNA binding"/>
    <property type="evidence" value="ECO:0007669"/>
    <property type="project" value="UniProtKB-KW"/>
</dbReference>
<dbReference type="STRING" id="489703.SAMN04488038_101282"/>